<evidence type="ECO:0000256" key="1">
    <source>
        <dbReference type="ARBA" id="ARBA00022801"/>
    </source>
</evidence>
<dbReference type="GO" id="GO:0016787">
    <property type="term" value="F:hydrolase activity"/>
    <property type="evidence" value="ECO:0007669"/>
    <property type="project" value="UniProtKB-KW"/>
</dbReference>
<dbReference type="InterPro" id="IPR000073">
    <property type="entry name" value="AB_hydrolase_1"/>
</dbReference>
<dbReference type="GO" id="GO:0016020">
    <property type="term" value="C:membrane"/>
    <property type="evidence" value="ECO:0007669"/>
    <property type="project" value="TreeGrafter"/>
</dbReference>
<keyword evidence="4" id="KW-1185">Reference proteome</keyword>
<dbReference type="PANTHER" id="PTHR43798:SF31">
    <property type="entry name" value="AB HYDROLASE SUPERFAMILY PROTEIN YCLE"/>
    <property type="match status" value="1"/>
</dbReference>
<sequence length="335" mass="37449">MKFLKKVFKGILWVIALLVILFLVGPEVEKPNLDTTLPTVPSNLLALEEMIMAREKEMPNIKADNEARIVWYDSVPQKTEYSIVYLHGWSASQAEGNPLHIKTAKRYGCNLYLPRLAGHGLEEEEPMLNLTANELIASAKEAIAVGKKLGEKVILIATSTGGTLALHLAGGDEDIAGLILYSPNIEIYDQNAKVLAGPWGLQLARLVKQGDYHEFEANEIKRKYWTSKYRVEALTHLQALVDHTMKPETFQKVTQPVFMGYFFKNDSIQDKVVSVPAMLNMYKELGTPNSLKRKKAFSEVGDHVIASNITSKDLDAVEKETNGFIKEILGIQPKK</sequence>
<dbReference type="OrthoDB" id="5416147at2"/>
<reference evidence="3 4" key="1">
    <citation type="submission" date="2018-03" db="EMBL/GenBank/DDBJ databases">
        <title>Genomic Encyclopedia of Archaeal and Bacterial Type Strains, Phase II (KMG-II): from individual species to whole genera.</title>
        <authorList>
            <person name="Goeker M."/>
        </authorList>
    </citation>
    <scope>NUCLEOTIDE SEQUENCE [LARGE SCALE GENOMIC DNA]</scope>
    <source>
        <strain evidence="3 4">DSM 25027</strain>
    </source>
</reference>
<proteinExistence type="predicted"/>
<dbReference type="RefSeq" id="WP_106144631.1">
    <property type="nucleotide sequence ID" value="NZ_PVYX01000001.1"/>
</dbReference>
<keyword evidence="1" id="KW-0378">Hydrolase</keyword>
<protein>
    <submittedName>
        <fullName evidence="3">Esterase/lipase</fullName>
    </submittedName>
</protein>
<name>A0A2T0MJK6_9FLAO</name>
<dbReference type="EMBL" id="PVYX01000001">
    <property type="protein sequence ID" value="PRX57761.1"/>
    <property type="molecule type" value="Genomic_DNA"/>
</dbReference>
<comment type="caution">
    <text evidence="3">The sequence shown here is derived from an EMBL/GenBank/DDBJ whole genome shotgun (WGS) entry which is preliminary data.</text>
</comment>
<evidence type="ECO:0000259" key="2">
    <source>
        <dbReference type="Pfam" id="PF12697"/>
    </source>
</evidence>
<dbReference type="Proteomes" id="UP000237640">
    <property type="component" value="Unassembled WGS sequence"/>
</dbReference>
<dbReference type="Pfam" id="PF12697">
    <property type="entry name" value="Abhydrolase_6"/>
    <property type="match status" value="1"/>
</dbReference>
<dbReference type="AlphaFoldDB" id="A0A2T0MJK6"/>
<evidence type="ECO:0000313" key="4">
    <source>
        <dbReference type="Proteomes" id="UP000237640"/>
    </source>
</evidence>
<feature type="domain" description="AB hydrolase-1" evidence="2">
    <location>
        <begin position="83"/>
        <end position="204"/>
    </location>
</feature>
<evidence type="ECO:0000313" key="3">
    <source>
        <dbReference type="EMBL" id="PRX57761.1"/>
    </source>
</evidence>
<dbReference type="Gene3D" id="3.40.50.1820">
    <property type="entry name" value="alpha/beta hydrolase"/>
    <property type="match status" value="1"/>
</dbReference>
<dbReference type="InterPro" id="IPR029058">
    <property type="entry name" value="AB_hydrolase_fold"/>
</dbReference>
<dbReference type="SUPFAM" id="SSF53474">
    <property type="entry name" value="alpha/beta-Hydrolases"/>
    <property type="match status" value="1"/>
</dbReference>
<gene>
    <name evidence="3" type="ORF">CLV81_1771</name>
</gene>
<accession>A0A2T0MJK6</accession>
<dbReference type="InterPro" id="IPR050266">
    <property type="entry name" value="AB_hydrolase_sf"/>
</dbReference>
<organism evidence="3 4">
    <name type="scientific">Flagellimonas meridianipacifica</name>
    <dbReference type="NCBI Taxonomy" id="1080225"/>
    <lineage>
        <taxon>Bacteria</taxon>
        <taxon>Pseudomonadati</taxon>
        <taxon>Bacteroidota</taxon>
        <taxon>Flavobacteriia</taxon>
        <taxon>Flavobacteriales</taxon>
        <taxon>Flavobacteriaceae</taxon>
        <taxon>Flagellimonas</taxon>
    </lineage>
</organism>
<dbReference type="PANTHER" id="PTHR43798">
    <property type="entry name" value="MONOACYLGLYCEROL LIPASE"/>
    <property type="match status" value="1"/>
</dbReference>